<sequence>MSRSNKAIYMLANGKHEIRTIEEPYVPQKTQSLVEVQYSAINPADTRHSYMNMSEYVAGYEYTGIVRQVGPESPFKVGQEIFGQSLPYDHRPNYLGAHQSFLLAEPLMAFERPAHLDPITAVTLVVGSATTFDALFNVAGYGFPLAGINGDDPKNEPILIWGGAGAVGQAAIQIAKAAGFSPIITTASPQNHQVLKRLGADEVFDYRSTTVVKDIRAYLERSDKSLKTVFDTVCAGLGVFEGLSPDEEKTLEEKYDQSSPGLSRQCCDPNIPSEELRLVSTLLVKKDRTWKFTLSVRVVEQVDFAVEAQDRSDEERKKEENRVIEWQKRIEQGIHWLAENHEQYWEAPRFRILKGVEEGIQGVRDVWNGKKTKQPASSQIHPDLPVSNQPAMHPSGLFLLAVSLMADAAFAIPCAAKTTTTVRATARITSVQTSLVTVTATPNVEDTTTVADSETTEDASSTIELSVTTTPGASGTTAAASETTEEGSSTTEESDATTPEASSTTEVSDETTSEATSTPTTA</sequence>
<dbReference type="EMBL" id="JAAQPE010000049">
    <property type="protein sequence ID" value="KAF5689350.1"/>
    <property type="molecule type" value="Genomic_DNA"/>
</dbReference>
<dbReference type="InterPro" id="IPR036291">
    <property type="entry name" value="NAD(P)-bd_dom_sf"/>
</dbReference>
<dbReference type="Pfam" id="PF00107">
    <property type="entry name" value="ADH_zinc_N"/>
    <property type="match status" value="1"/>
</dbReference>
<feature type="domain" description="Enoyl reductase (ER)" evidence="4">
    <location>
        <begin position="19"/>
        <end position="341"/>
    </location>
</feature>
<evidence type="ECO:0000259" key="4">
    <source>
        <dbReference type="SMART" id="SM00829"/>
    </source>
</evidence>
<feature type="compositionally biased region" description="Low complexity" evidence="3">
    <location>
        <begin position="468"/>
        <end position="506"/>
    </location>
</feature>
<dbReference type="InterPro" id="IPR013149">
    <property type="entry name" value="ADH-like_C"/>
</dbReference>
<dbReference type="SMART" id="SM00829">
    <property type="entry name" value="PKS_ER"/>
    <property type="match status" value="1"/>
</dbReference>
<dbReference type="Gene3D" id="3.40.50.720">
    <property type="entry name" value="NAD(P)-binding Rossmann-like Domain"/>
    <property type="match status" value="1"/>
</dbReference>
<organism evidence="5 6">
    <name type="scientific">Fusarium circinatum</name>
    <name type="common">Pitch canker fungus</name>
    <name type="synonym">Gibberella circinata</name>
    <dbReference type="NCBI Taxonomy" id="48490"/>
    <lineage>
        <taxon>Eukaryota</taxon>
        <taxon>Fungi</taxon>
        <taxon>Dikarya</taxon>
        <taxon>Ascomycota</taxon>
        <taxon>Pezizomycotina</taxon>
        <taxon>Sordariomycetes</taxon>
        <taxon>Hypocreomycetidae</taxon>
        <taxon>Hypocreales</taxon>
        <taxon>Nectriaceae</taxon>
        <taxon>Fusarium</taxon>
        <taxon>Fusarium fujikuroi species complex</taxon>
    </lineage>
</organism>
<reference evidence="5 6" key="2">
    <citation type="submission" date="2020-05" db="EMBL/GenBank/DDBJ databases">
        <title>Identification and distribution of gene clusters putatively required for synthesis of sphingolipid metabolism inhibitors in phylogenetically diverse species of the filamentous fungus Fusarium.</title>
        <authorList>
            <person name="Kim H.-S."/>
            <person name="Busman M."/>
            <person name="Brown D.W."/>
            <person name="Divon H."/>
            <person name="Uhlig S."/>
            <person name="Proctor R.H."/>
        </authorList>
    </citation>
    <scope>NUCLEOTIDE SEQUENCE [LARGE SCALE GENOMIC DNA]</scope>
    <source>
        <strain evidence="5 6">NRRL 25331</strain>
    </source>
</reference>
<dbReference type="SUPFAM" id="SSF51735">
    <property type="entry name" value="NAD(P)-binding Rossmann-fold domains"/>
    <property type="match status" value="1"/>
</dbReference>
<dbReference type="Pfam" id="PF08240">
    <property type="entry name" value="ADH_N"/>
    <property type="match status" value="1"/>
</dbReference>
<dbReference type="AlphaFoldDB" id="A0A8H5UF62"/>
<dbReference type="SUPFAM" id="SSF50129">
    <property type="entry name" value="GroES-like"/>
    <property type="match status" value="1"/>
</dbReference>
<gene>
    <name evidence="5" type="ORF">FCIRC_1454</name>
</gene>
<proteinExistence type="inferred from homology"/>
<name>A0A8H5UF62_FUSCI</name>
<feature type="region of interest" description="Disordered" evidence="3">
    <location>
        <begin position="446"/>
        <end position="522"/>
    </location>
</feature>
<comment type="caution">
    <text evidence="5">The sequence shown here is derived from an EMBL/GenBank/DDBJ whole genome shotgun (WGS) entry which is preliminary data.</text>
</comment>
<dbReference type="Gene3D" id="3.90.180.10">
    <property type="entry name" value="Medium-chain alcohol dehydrogenases, catalytic domain"/>
    <property type="match status" value="1"/>
</dbReference>
<dbReference type="GO" id="GO:0016651">
    <property type="term" value="F:oxidoreductase activity, acting on NAD(P)H"/>
    <property type="evidence" value="ECO:0007669"/>
    <property type="project" value="InterPro"/>
</dbReference>
<comment type="similarity">
    <text evidence="1">Belongs to the zinc-containing alcohol dehydrogenase family.</text>
</comment>
<evidence type="ECO:0000313" key="6">
    <source>
        <dbReference type="Proteomes" id="UP000572754"/>
    </source>
</evidence>
<dbReference type="PANTHER" id="PTHR45348">
    <property type="entry name" value="HYPOTHETICAL OXIDOREDUCTASE (EUROFUNG)"/>
    <property type="match status" value="1"/>
</dbReference>
<accession>A0A8H5UF62</accession>
<reference evidence="6" key="1">
    <citation type="journal article" date="2020" name="BMC Genomics">
        <title>Correction to: Identification and distribution of gene clusters required for synthesis of sphingolipid metabolism inhibitors in diverse species of the filamentous fungus Fusarium.</title>
        <authorList>
            <person name="Kim H.S."/>
            <person name="Lohmar J.M."/>
            <person name="Busman M."/>
            <person name="Brown D.W."/>
            <person name="Naumann T.A."/>
            <person name="Divon H.H."/>
            <person name="Lysoe E."/>
            <person name="Uhlig S."/>
            <person name="Proctor R.H."/>
        </authorList>
    </citation>
    <scope>NUCLEOTIDE SEQUENCE [LARGE SCALE GENOMIC DNA]</scope>
    <source>
        <strain evidence="6">NRRL 25331</strain>
    </source>
</reference>
<dbReference type="InterPro" id="IPR011032">
    <property type="entry name" value="GroES-like_sf"/>
</dbReference>
<evidence type="ECO:0000256" key="1">
    <source>
        <dbReference type="ARBA" id="ARBA00008072"/>
    </source>
</evidence>
<evidence type="ECO:0000313" key="5">
    <source>
        <dbReference type="EMBL" id="KAF5689350.1"/>
    </source>
</evidence>
<dbReference type="PANTHER" id="PTHR45348:SF3">
    <property type="entry name" value="ENOYL REDUCTASE (ER) DOMAIN-CONTAINING PROTEIN"/>
    <property type="match status" value="1"/>
</dbReference>
<dbReference type="InterPro" id="IPR013154">
    <property type="entry name" value="ADH-like_N"/>
</dbReference>
<evidence type="ECO:0000256" key="2">
    <source>
        <dbReference type="ARBA" id="ARBA00023002"/>
    </source>
</evidence>
<keyword evidence="2" id="KW-0560">Oxidoreductase</keyword>
<dbReference type="InterPro" id="IPR020843">
    <property type="entry name" value="ER"/>
</dbReference>
<dbReference type="Proteomes" id="UP000572754">
    <property type="component" value="Unassembled WGS sequence"/>
</dbReference>
<keyword evidence="6" id="KW-1185">Reference proteome</keyword>
<evidence type="ECO:0000256" key="3">
    <source>
        <dbReference type="SAM" id="MobiDB-lite"/>
    </source>
</evidence>
<feature type="compositionally biased region" description="Polar residues" evidence="3">
    <location>
        <begin position="446"/>
        <end position="467"/>
    </location>
</feature>
<dbReference type="InterPro" id="IPR047122">
    <property type="entry name" value="Trans-enoyl_RdTase-like"/>
</dbReference>
<feature type="compositionally biased region" description="Low complexity" evidence="3">
    <location>
        <begin position="513"/>
        <end position="522"/>
    </location>
</feature>
<protein>
    <submittedName>
        <fullName evidence="5">ToxD-like protein</fullName>
    </submittedName>
</protein>